<dbReference type="Proteomes" id="UP000245698">
    <property type="component" value="Unassembled WGS sequence"/>
</dbReference>
<protein>
    <submittedName>
        <fullName evidence="1">Uncharacterized protein</fullName>
    </submittedName>
</protein>
<dbReference type="AlphaFoldDB" id="A0A2P9ASW5"/>
<proteinExistence type="predicted"/>
<accession>A0A2P9ASW5</accession>
<gene>
    <name evidence="1" type="ORF">BQ8482_40039</name>
</gene>
<sequence>MARGHKGGSMPDRACRHNACVRSGVHAGIDRIDIVEDVVGPAAAHELHRRLAGKPWQRLRAIPGIGHQRRTEARLDLVDDLDHLAQAPLGLVRADPILALDRVLAQSGRASDFLARRPEGFRNPARGENPVIRILGEAHGADSLVSLPVILTQYSVRISVVQ</sequence>
<dbReference type="EMBL" id="FUIG01000048">
    <property type="protein sequence ID" value="SJM34257.1"/>
    <property type="molecule type" value="Genomic_DNA"/>
</dbReference>
<evidence type="ECO:0000313" key="1">
    <source>
        <dbReference type="EMBL" id="SJM34257.1"/>
    </source>
</evidence>
<keyword evidence="2" id="KW-1185">Reference proteome</keyword>
<reference evidence="2" key="1">
    <citation type="submission" date="2016-12" db="EMBL/GenBank/DDBJ databases">
        <authorList>
            <person name="Brunel B."/>
        </authorList>
    </citation>
    <scope>NUCLEOTIDE SEQUENCE [LARGE SCALE GENOMIC DNA]</scope>
</reference>
<evidence type="ECO:0000313" key="2">
    <source>
        <dbReference type="Proteomes" id="UP000245698"/>
    </source>
</evidence>
<organism evidence="1 2">
    <name type="scientific">Mesorhizobium delmotii</name>
    <dbReference type="NCBI Taxonomy" id="1631247"/>
    <lineage>
        <taxon>Bacteria</taxon>
        <taxon>Pseudomonadati</taxon>
        <taxon>Pseudomonadota</taxon>
        <taxon>Alphaproteobacteria</taxon>
        <taxon>Hyphomicrobiales</taxon>
        <taxon>Phyllobacteriaceae</taxon>
        <taxon>Mesorhizobium</taxon>
    </lineage>
</organism>
<name>A0A2P9ASW5_9HYPH</name>